<dbReference type="Gene3D" id="3.80.30.20">
    <property type="entry name" value="tm_1862 like domain"/>
    <property type="match status" value="1"/>
</dbReference>
<evidence type="ECO:0000256" key="4">
    <source>
        <dbReference type="ARBA" id="ARBA00023004"/>
    </source>
</evidence>
<keyword evidence="4" id="KW-0408">Iron</keyword>
<dbReference type="InterPro" id="IPR023404">
    <property type="entry name" value="rSAM_horseshoe"/>
</dbReference>
<dbReference type="CDD" id="cd02068">
    <property type="entry name" value="radical_SAM_B12_BD"/>
    <property type="match status" value="1"/>
</dbReference>
<dbReference type="SFLD" id="SFLDS00029">
    <property type="entry name" value="Radical_SAM"/>
    <property type="match status" value="1"/>
</dbReference>
<dbReference type="InterPro" id="IPR007197">
    <property type="entry name" value="rSAM"/>
</dbReference>
<keyword evidence="2" id="KW-0949">S-adenosyl-L-methionine</keyword>
<comment type="cofactor">
    <cofactor evidence="1">
        <name>[4Fe-4S] cluster</name>
        <dbReference type="ChEBI" id="CHEBI:49883"/>
    </cofactor>
</comment>
<dbReference type="SFLD" id="SFLDG01123">
    <property type="entry name" value="methyltransferase_(Class_B)"/>
    <property type="match status" value="1"/>
</dbReference>
<keyword evidence="5" id="KW-0411">Iron-sulfur</keyword>
<keyword evidence="3" id="KW-0479">Metal-binding</keyword>
<protein>
    <submittedName>
        <fullName evidence="8">Uncharacterized protein</fullName>
    </submittedName>
</protein>
<reference evidence="8 9" key="1">
    <citation type="submission" date="2017-01" db="EMBL/GenBank/DDBJ databases">
        <title>First insights into the biology of 'candidatus Vampirococcus archaeovorus'.</title>
        <authorList>
            <person name="Kizina J."/>
            <person name="Jordan S."/>
            <person name="Stueber K."/>
            <person name="Reinhardt R."/>
            <person name="Harder J."/>
        </authorList>
    </citation>
    <scope>NUCLEOTIDE SEQUENCE [LARGE SCALE GENOMIC DNA]</scope>
    <source>
        <strain evidence="8 9">LiM</strain>
    </source>
</reference>
<dbReference type="GO" id="GO:0031419">
    <property type="term" value="F:cobalamin binding"/>
    <property type="evidence" value="ECO:0007669"/>
    <property type="project" value="InterPro"/>
</dbReference>
<evidence type="ECO:0000256" key="5">
    <source>
        <dbReference type="ARBA" id="ARBA00023014"/>
    </source>
</evidence>
<dbReference type="AlphaFoldDB" id="A0A410P4G1"/>
<dbReference type="InterPro" id="IPR058240">
    <property type="entry name" value="rSAM_sf"/>
</dbReference>
<dbReference type="Proteomes" id="UP000287243">
    <property type="component" value="Chromosome"/>
</dbReference>
<dbReference type="GO" id="GO:0046872">
    <property type="term" value="F:metal ion binding"/>
    <property type="evidence" value="ECO:0007669"/>
    <property type="project" value="UniProtKB-KW"/>
</dbReference>
<sequence>MFVLLINPPWEKPSDDNRARFKVVSCLPSLGLGYVAASLEKAGLQVRILDLNIDRMTRRELAVYLEKMDPHPRWCGITSAATTLYAALDIAGICKKAFPEARTVLGGVQPTVTPDLVLACEDVDYVVRGEGEEAMAELAKGNPSEKTLGLSFRQGGRIVHNPDRPPIENLDMIAFPAYHLFSIRKYHPPEALFRRLPAINLITSRGCPFRCTYCATQTIWPGKLRLRSIENVIDELKILTQRHGIREISFSDDTLVTIRPRIVQLCEDILKNKIDITWSCNAIVKFIDEEVLGLMKKAGCHHICYGIESADVQILKNINKNIGLADAERAIKLTKKAGIACRASFMYGNPGETEESMRRTLDFALKTDPDFALFNITTPYPGTPMYQWAKQNDYLLSEDLSLFTASKCLMRLPTASPETIEAATAHAWKTFYKRPRYMLGRLAKIRSWYDVRAYAKAFISLMRFGNKKASK</sequence>
<dbReference type="Gene3D" id="3.40.50.280">
    <property type="entry name" value="Cobalamin-binding domain"/>
    <property type="match status" value="1"/>
</dbReference>
<evidence type="ECO:0000313" key="8">
    <source>
        <dbReference type="EMBL" id="QAT17012.1"/>
    </source>
</evidence>
<dbReference type="InterPro" id="IPR034466">
    <property type="entry name" value="Methyltransferase_Class_B"/>
</dbReference>
<organism evidence="8 9">
    <name type="scientific">Velamenicoccus archaeovorus</name>
    <dbReference type="NCBI Taxonomy" id="1930593"/>
    <lineage>
        <taxon>Bacteria</taxon>
        <taxon>Pseudomonadati</taxon>
        <taxon>Candidatus Omnitrophota</taxon>
        <taxon>Candidatus Velamenicoccus</taxon>
    </lineage>
</organism>
<dbReference type="Pfam" id="PF02310">
    <property type="entry name" value="B12-binding"/>
    <property type="match status" value="1"/>
</dbReference>
<dbReference type="EMBL" id="CP019384">
    <property type="protein sequence ID" value="QAT17012.1"/>
    <property type="molecule type" value="Genomic_DNA"/>
</dbReference>
<dbReference type="InterPro" id="IPR006158">
    <property type="entry name" value="Cobalamin-bd"/>
</dbReference>
<evidence type="ECO:0000259" key="6">
    <source>
        <dbReference type="PROSITE" id="PS51332"/>
    </source>
</evidence>
<dbReference type="Pfam" id="PF04055">
    <property type="entry name" value="Radical_SAM"/>
    <property type="match status" value="1"/>
</dbReference>
<keyword evidence="9" id="KW-1185">Reference proteome</keyword>
<proteinExistence type="predicted"/>
<evidence type="ECO:0000313" key="9">
    <source>
        <dbReference type="Proteomes" id="UP000287243"/>
    </source>
</evidence>
<evidence type="ECO:0000259" key="7">
    <source>
        <dbReference type="PROSITE" id="PS51918"/>
    </source>
</evidence>
<feature type="domain" description="Radical SAM core" evidence="7">
    <location>
        <begin position="193"/>
        <end position="418"/>
    </location>
</feature>
<dbReference type="PROSITE" id="PS51918">
    <property type="entry name" value="RADICAL_SAM"/>
    <property type="match status" value="1"/>
</dbReference>
<dbReference type="GO" id="GO:0005829">
    <property type="term" value="C:cytosol"/>
    <property type="evidence" value="ECO:0007669"/>
    <property type="project" value="TreeGrafter"/>
</dbReference>
<dbReference type="InterPro" id="IPR006638">
    <property type="entry name" value="Elp3/MiaA/NifB-like_rSAM"/>
</dbReference>
<gene>
    <name evidence="8" type="ORF">BU251_04315</name>
</gene>
<dbReference type="GO" id="GO:0003824">
    <property type="term" value="F:catalytic activity"/>
    <property type="evidence" value="ECO:0007669"/>
    <property type="project" value="InterPro"/>
</dbReference>
<dbReference type="CDD" id="cd01335">
    <property type="entry name" value="Radical_SAM"/>
    <property type="match status" value="1"/>
</dbReference>
<dbReference type="RefSeq" id="WP_228767845.1">
    <property type="nucleotide sequence ID" value="NZ_CP019384.1"/>
</dbReference>
<feature type="domain" description="B12-binding" evidence="6">
    <location>
        <begin position="15"/>
        <end position="149"/>
    </location>
</feature>
<evidence type="ECO:0000256" key="1">
    <source>
        <dbReference type="ARBA" id="ARBA00001966"/>
    </source>
</evidence>
<evidence type="ECO:0000256" key="2">
    <source>
        <dbReference type="ARBA" id="ARBA00022691"/>
    </source>
</evidence>
<accession>A0A410P4G1</accession>
<dbReference type="GO" id="GO:0051539">
    <property type="term" value="F:4 iron, 4 sulfur cluster binding"/>
    <property type="evidence" value="ECO:0007669"/>
    <property type="project" value="UniProtKB-KW"/>
</dbReference>
<evidence type="ECO:0000256" key="3">
    <source>
        <dbReference type="ARBA" id="ARBA00022723"/>
    </source>
</evidence>
<dbReference type="SMART" id="SM00729">
    <property type="entry name" value="Elp3"/>
    <property type="match status" value="1"/>
</dbReference>
<name>A0A410P4G1_VELA1</name>
<dbReference type="KEGG" id="vai:BU251_04315"/>
<dbReference type="PROSITE" id="PS51332">
    <property type="entry name" value="B12_BINDING"/>
    <property type="match status" value="1"/>
</dbReference>
<dbReference type="PANTHER" id="PTHR43409:SF16">
    <property type="entry name" value="SLR0320 PROTEIN"/>
    <property type="match status" value="1"/>
</dbReference>
<dbReference type="InterPro" id="IPR051198">
    <property type="entry name" value="BchE-like"/>
</dbReference>
<dbReference type="SUPFAM" id="SSF102114">
    <property type="entry name" value="Radical SAM enzymes"/>
    <property type="match status" value="1"/>
</dbReference>
<dbReference type="PANTHER" id="PTHR43409">
    <property type="entry name" value="ANAEROBIC MAGNESIUM-PROTOPORPHYRIN IX MONOMETHYL ESTER CYCLASE-RELATED"/>
    <property type="match status" value="1"/>
</dbReference>
<dbReference type="SFLD" id="SFLDG01082">
    <property type="entry name" value="B12-binding_domain_containing"/>
    <property type="match status" value="1"/>
</dbReference>